<reference evidence="3 4" key="1">
    <citation type="submission" date="2020-08" db="EMBL/GenBank/DDBJ databases">
        <title>Complete Genome Sequence of Effusibacillus dendaii Strain skT53, Isolated from Farmland soil.</title>
        <authorList>
            <person name="Konishi T."/>
            <person name="Kawasaki H."/>
        </authorList>
    </citation>
    <scope>NUCLEOTIDE SEQUENCE [LARGE SCALE GENOMIC DNA]</scope>
    <source>
        <strain evidence="4">skT53</strain>
    </source>
</reference>
<gene>
    <name evidence="3" type="ORF">skT53_09480</name>
</gene>
<dbReference type="Pfam" id="PF09723">
    <property type="entry name" value="Zn_ribbon_8"/>
    <property type="match status" value="1"/>
</dbReference>
<protein>
    <recommendedName>
        <fullName evidence="2">Putative regulatory protein FmdB zinc ribbon domain-containing protein</fullName>
    </recommendedName>
</protein>
<dbReference type="RefSeq" id="WP_200760020.1">
    <property type="nucleotide sequence ID" value="NZ_AP023366.1"/>
</dbReference>
<proteinExistence type="predicted"/>
<dbReference type="KEGG" id="eff:skT53_09480"/>
<evidence type="ECO:0000313" key="4">
    <source>
        <dbReference type="Proteomes" id="UP000593802"/>
    </source>
</evidence>
<sequence>MPIYRFECPDCGAFEERLSVNELPSTLACPICKQMAKRIYTAPFVWSMGAAIRKRVTESTQPKRMSREELTHSAHTHHGHAPKVGQRPWQVGH</sequence>
<dbReference type="NCBIfam" id="TIGR02605">
    <property type="entry name" value="CxxC_CxxC_SSSS"/>
    <property type="match status" value="1"/>
</dbReference>
<evidence type="ECO:0000256" key="1">
    <source>
        <dbReference type="SAM" id="MobiDB-lite"/>
    </source>
</evidence>
<name>A0A7I8D723_9BACL</name>
<evidence type="ECO:0000313" key="3">
    <source>
        <dbReference type="EMBL" id="BCJ85963.1"/>
    </source>
</evidence>
<keyword evidence="4" id="KW-1185">Reference proteome</keyword>
<dbReference type="EMBL" id="AP023366">
    <property type="protein sequence ID" value="BCJ85963.1"/>
    <property type="molecule type" value="Genomic_DNA"/>
</dbReference>
<dbReference type="InterPro" id="IPR013429">
    <property type="entry name" value="Regulatory_FmdB_Zinc_ribbon"/>
</dbReference>
<evidence type="ECO:0000259" key="2">
    <source>
        <dbReference type="SMART" id="SM00834"/>
    </source>
</evidence>
<dbReference type="Proteomes" id="UP000593802">
    <property type="component" value="Chromosome"/>
</dbReference>
<dbReference type="AlphaFoldDB" id="A0A7I8D723"/>
<feature type="region of interest" description="Disordered" evidence="1">
    <location>
        <begin position="56"/>
        <end position="93"/>
    </location>
</feature>
<feature type="domain" description="Putative regulatory protein FmdB zinc ribbon" evidence="2">
    <location>
        <begin position="1"/>
        <end position="41"/>
    </location>
</feature>
<dbReference type="SMART" id="SM00834">
    <property type="entry name" value="CxxC_CXXC_SSSS"/>
    <property type="match status" value="1"/>
</dbReference>
<organism evidence="3 4">
    <name type="scientific">Effusibacillus dendaii</name>
    <dbReference type="NCBI Taxonomy" id="2743772"/>
    <lineage>
        <taxon>Bacteria</taxon>
        <taxon>Bacillati</taxon>
        <taxon>Bacillota</taxon>
        <taxon>Bacilli</taxon>
        <taxon>Bacillales</taxon>
        <taxon>Alicyclobacillaceae</taxon>
        <taxon>Effusibacillus</taxon>
    </lineage>
</organism>
<accession>A0A7I8D723</accession>